<dbReference type="GO" id="GO:0006508">
    <property type="term" value="P:proteolysis"/>
    <property type="evidence" value="ECO:0007669"/>
    <property type="project" value="UniProtKB-KW"/>
</dbReference>
<sequence>MGFIIGFLSVSFVISLIVVFHEFGHYITAKKSGILVREFSIGFGPLLFGKKVDETLYCVRPIPLGGYVDLAGMDENDELEDHSRAFYNKSPWAKMLILFAGSFMNFVLAFLIYWLLYSGYGYSQKPYYMIPVVSYVAAASPAYEVGLQKHDRILEVDSLKVTDWDKFRTYVQQKPGVDIKVKVERGGAQIDFTVKARVHPKTGKGYIGLMADTICEIGEVIPESPAYKAKFKTGDRIMKVAGLEVKYYSQMEDILKENEGKSISFVLMRGTNEMSIESKIDFAEHFGFLPPVMSVIGDVMDGFPAAAAGIKPKDRVVKINDTEVNTWAEMLGFVSQNPGKELAMTLVRGEKEERVEVKVTPRLDTASGEGRIGVAMKSVVGERLTIIEGAKTSFNQVIMITMEMMRGIKKLV</sequence>
<keyword evidence="6 11" id="KW-0378">Hydrolase</keyword>
<dbReference type="Pfam" id="PF17820">
    <property type="entry name" value="PDZ_6"/>
    <property type="match status" value="2"/>
</dbReference>
<feature type="domain" description="PDZ" evidence="12">
    <location>
        <begin position="118"/>
        <end position="187"/>
    </location>
</feature>
<keyword evidence="10 11" id="KW-0472">Membrane</keyword>
<dbReference type="Gene3D" id="2.30.42.10">
    <property type="match status" value="3"/>
</dbReference>
<evidence type="ECO:0000256" key="7">
    <source>
        <dbReference type="ARBA" id="ARBA00022833"/>
    </source>
</evidence>
<dbReference type="GO" id="GO:0016020">
    <property type="term" value="C:membrane"/>
    <property type="evidence" value="ECO:0007669"/>
    <property type="project" value="UniProtKB-SubCell"/>
</dbReference>
<accession>A0A1F7WQU0</accession>
<keyword evidence="7 11" id="KW-0862">Zinc</keyword>
<dbReference type="EC" id="3.4.24.-" evidence="11"/>
<dbReference type="InterPro" id="IPR036034">
    <property type="entry name" value="PDZ_sf"/>
</dbReference>
<evidence type="ECO:0000256" key="2">
    <source>
        <dbReference type="ARBA" id="ARBA00004141"/>
    </source>
</evidence>
<dbReference type="InterPro" id="IPR041489">
    <property type="entry name" value="PDZ_6"/>
</dbReference>
<keyword evidence="4 13" id="KW-0645">Protease</keyword>
<organism evidence="13 14">
    <name type="scientific">Candidatus Wallbacteria bacterium GWC2_49_35</name>
    <dbReference type="NCBI Taxonomy" id="1817813"/>
    <lineage>
        <taxon>Bacteria</taxon>
        <taxon>Candidatus Walliibacteriota</taxon>
    </lineage>
</organism>
<feature type="transmembrane region" description="Helical" evidence="11">
    <location>
        <begin position="6"/>
        <end position="27"/>
    </location>
</feature>
<dbReference type="InterPro" id="IPR008915">
    <property type="entry name" value="Peptidase_M50"/>
</dbReference>
<gene>
    <name evidence="13" type="ORF">A2008_10485</name>
</gene>
<evidence type="ECO:0000313" key="14">
    <source>
        <dbReference type="Proteomes" id="UP000178735"/>
    </source>
</evidence>
<comment type="similarity">
    <text evidence="3 11">Belongs to the peptidase M50B family.</text>
</comment>
<dbReference type="PANTHER" id="PTHR42837:SF2">
    <property type="entry name" value="MEMBRANE METALLOPROTEASE ARASP2, CHLOROPLASTIC-RELATED"/>
    <property type="match status" value="1"/>
</dbReference>
<evidence type="ECO:0000313" key="13">
    <source>
        <dbReference type="EMBL" id="OGM05131.1"/>
    </source>
</evidence>
<dbReference type="GO" id="GO:0004222">
    <property type="term" value="F:metalloendopeptidase activity"/>
    <property type="evidence" value="ECO:0007669"/>
    <property type="project" value="InterPro"/>
</dbReference>
<dbReference type="STRING" id="1817813.A2008_10485"/>
<feature type="domain" description="PDZ" evidence="12">
    <location>
        <begin position="188"/>
        <end position="271"/>
    </location>
</feature>
<proteinExistence type="inferred from homology"/>
<reference evidence="13 14" key="1">
    <citation type="journal article" date="2016" name="Nat. Commun.">
        <title>Thousands of microbial genomes shed light on interconnected biogeochemical processes in an aquifer system.</title>
        <authorList>
            <person name="Anantharaman K."/>
            <person name="Brown C.T."/>
            <person name="Hug L.A."/>
            <person name="Sharon I."/>
            <person name="Castelle C.J."/>
            <person name="Probst A.J."/>
            <person name="Thomas B.C."/>
            <person name="Singh A."/>
            <person name="Wilkins M.J."/>
            <person name="Karaoz U."/>
            <person name="Brodie E.L."/>
            <person name="Williams K.H."/>
            <person name="Hubbard S.S."/>
            <person name="Banfield J.F."/>
        </authorList>
    </citation>
    <scope>NUCLEOTIDE SEQUENCE [LARGE SCALE GENOMIC DNA]</scope>
</reference>
<keyword evidence="8 11" id="KW-1133">Transmembrane helix</keyword>
<comment type="cofactor">
    <cofactor evidence="1 11">
        <name>Zn(2+)</name>
        <dbReference type="ChEBI" id="CHEBI:29105"/>
    </cofactor>
</comment>
<feature type="domain" description="PDZ" evidence="12">
    <location>
        <begin position="284"/>
        <end position="350"/>
    </location>
</feature>
<evidence type="ECO:0000256" key="11">
    <source>
        <dbReference type="RuleBase" id="RU362031"/>
    </source>
</evidence>
<evidence type="ECO:0000256" key="3">
    <source>
        <dbReference type="ARBA" id="ARBA00007931"/>
    </source>
</evidence>
<dbReference type="NCBIfam" id="TIGR00054">
    <property type="entry name" value="RIP metalloprotease RseP"/>
    <property type="match status" value="1"/>
</dbReference>
<evidence type="ECO:0000256" key="10">
    <source>
        <dbReference type="ARBA" id="ARBA00023136"/>
    </source>
</evidence>
<feature type="non-terminal residue" evidence="13">
    <location>
        <position position="412"/>
    </location>
</feature>
<keyword evidence="11" id="KW-0479">Metal-binding</keyword>
<dbReference type="EMBL" id="MGFH01000125">
    <property type="protein sequence ID" value="OGM05131.1"/>
    <property type="molecule type" value="Genomic_DNA"/>
</dbReference>
<evidence type="ECO:0000256" key="9">
    <source>
        <dbReference type="ARBA" id="ARBA00023049"/>
    </source>
</evidence>
<dbReference type="GO" id="GO:0046872">
    <property type="term" value="F:metal ion binding"/>
    <property type="evidence" value="ECO:0007669"/>
    <property type="project" value="UniProtKB-KW"/>
</dbReference>
<dbReference type="SMART" id="SM00228">
    <property type="entry name" value="PDZ"/>
    <property type="match status" value="3"/>
</dbReference>
<comment type="caution">
    <text evidence="13">The sequence shown here is derived from an EMBL/GenBank/DDBJ whole genome shotgun (WGS) entry which is preliminary data.</text>
</comment>
<evidence type="ECO:0000256" key="8">
    <source>
        <dbReference type="ARBA" id="ARBA00022989"/>
    </source>
</evidence>
<keyword evidence="5 11" id="KW-0812">Transmembrane</keyword>
<dbReference type="InterPro" id="IPR001478">
    <property type="entry name" value="PDZ"/>
</dbReference>
<keyword evidence="9 11" id="KW-0482">Metalloprotease</keyword>
<evidence type="ECO:0000259" key="12">
    <source>
        <dbReference type="SMART" id="SM00228"/>
    </source>
</evidence>
<evidence type="ECO:0000256" key="4">
    <source>
        <dbReference type="ARBA" id="ARBA00022670"/>
    </source>
</evidence>
<dbReference type="PANTHER" id="PTHR42837">
    <property type="entry name" value="REGULATOR OF SIGMA-E PROTEASE RSEP"/>
    <property type="match status" value="1"/>
</dbReference>
<evidence type="ECO:0000256" key="6">
    <source>
        <dbReference type="ARBA" id="ARBA00022801"/>
    </source>
</evidence>
<evidence type="ECO:0000256" key="5">
    <source>
        <dbReference type="ARBA" id="ARBA00022692"/>
    </source>
</evidence>
<protein>
    <recommendedName>
        <fullName evidence="11">Zinc metalloprotease</fullName>
        <ecNumber evidence="11">3.4.24.-</ecNumber>
    </recommendedName>
</protein>
<dbReference type="SUPFAM" id="SSF50156">
    <property type="entry name" value="PDZ domain-like"/>
    <property type="match status" value="3"/>
</dbReference>
<comment type="subcellular location">
    <subcellularLocation>
        <location evidence="2">Membrane</location>
        <topology evidence="2">Multi-pass membrane protein</topology>
    </subcellularLocation>
</comment>
<feature type="transmembrane region" description="Helical" evidence="11">
    <location>
        <begin position="96"/>
        <end position="116"/>
    </location>
</feature>
<dbReference type="Proteomes" id="UP000178735">
    <property type="component" value="Unassembled WGS sequence"/>
</dbReference>
<dbReference type="CDD" id="cd23081">
    <property type="entry name" value="cpPDZ_EcRseP-like"/>
    <property type="match status" value="2"/>
</dbReference>
<dbReference type="Pfam" id="PF02163">
    <property type="entry name" value="Peptidase_M50"/>
    <property type="match status" value="1"/>
</dbReference>
<name>A0A1F7WQU0_9BACT</name>
<dbReference type="AlphaFoldDB" id="A0A1F7WQU0"/>
<dbReference type="InterPro" id="IPR004387">
    <property type="entry name" value="Pept_M50_Zn"/>
</dbReference>
<dbReference type="CDD" id="cd06163">
    <property type="entry name" value="S2P-M50_PDZ_RseP-like"/>
    <property type="match status" value="1"/>
</dbReference>
<evidence type="ECO:0000256" key="1">
    <source>
        <dbReference type="ARBA" id="ARBA00001947"/>
    </source>
</evidence>